<evidence type="ECO:0000256" key="1">
    <source>
        <dbReference type="SAM" id="Phobius"/>
    </source>
</evidence>
<keyword evidence="1" id="KW-0472">Membrane</keyword>
<feature type="transmembrane region" description="Helical" evidence="1">
    <location>
        <begin position="23"/>
        <end position="48"/>
    </location>
</feature>
<proteinExistence type="predicted"/>
<dbReference type="Proteomes" id="UP000024404">
    <property type="component" value="Unassembled WGS sequence"/>
</dbReference>
<keyword evidence="1" id="KW-1133">Transmembrane helix</keyword>
<reference evidence="3" key="1">
    <citation type="submission" date="2013-10" db="EMBL/GenBank/DDBJ databases">
        <title>Genome sequencing of Onchocerca volvulus.</title>
        <authorList>
            <person name="Cotton J."/>
            <person name="Tsai J."/>
            <person name="Stanley E."/>
            <person name="Tracey A."/>
            <person name="Holroyd N."/>
            <person name="Lustigman S."/>
            <person name="Berriman M."/>
        </authorList>
    </citation>
    <scope>NUCLEOTIDE SEQUENCE</scope>
</reference>
<evidence type="ECO:0000313" key="2">
    <source>
        <dbReference type="EnsemblMetazoa" id="OVOC5526.1"/>
    </source>
</evidence>
<accession>A0A8R1XYU1</accession>
<keyword evidence="3" id="KW-1185">Reference proteome</keyword>
<dbReference type="AlphaFoldDB" id="A0A8R1XYU1"/>
<dbReference type="EMBL" id="CMVM020000161">
    <property type="status" value="NOT_ANNOTATED_CDS"/>
    <property type="molecule type" value="Genomic_DNA"/>
</dbReference>
<evidence type="ECO:0000313" key="3">
    <source>
        <dbReference type="Proteomes" id="UP000024404"/>
    </source>
</evidence>
<name>A0A8R1XYU1_ONCVO</name>
<sequence>MDGMHLCKCVILRNEKFMVLESALILLILTMIIVMTRTGMIILILVVMRLRIPTYTIKKSKVFKNPNLIAKYTVTVSPLLFDIFCLLKNKCLLSIKSDNLFCQYSPVDDQYECHVTQVMYLIINHLLHKLALNNISQLGSNFEAKKNLFSYPVVKKTNNEQFRVSYFKQ</sequence>
<keyword evidence="1" id="KW-0812">Transmembrane</keyword>
<organism evidence="2 3">
    <name type="scientific">Onchocerca volvulus</name>
    <dbReference type="NCBI Taxonomy" id="6282"/>
    <lineage>
        <taxon>Eukaryota</taxon>
        <taxon>Metazoa</taxon>
        <taxon>Ecdysozoa</taxon>
        <taxon>Nematoda</taxon>
        <taxon>Chromadorea</taxon>
        <taxon>Rhabditida</taxon>
        <taxon>Spirurina</taxon>
        <taxon>Spiruromorpha</taxon>
        <taxon>Filarioidea</taxon>
        <taxon>Onchocercidae</taxon>
        <taxon>Onchocerca</taxon>
    </lineage>
</organism>
<dbReference type="EnsemblMetazoa" id="OVOC5526.1">
    <property type="protein sequence ID" value="OVOC5526.1"/>
    <property type="gene ID" value="WBGene00242335"/>
</dbReference>
<reference evidence="2" key="2">
    <citation type="submission" date="2022-06" db="UniProtKB">
        <authorList>
            <consortium name="EnsemblMetazoa"/>
        </authorList>
    </citation>
    <scope>IDENTIFICATION</scope>
</reference>
<protein>
    <submittedName>
        <fullName evidence="2">Uncharacterized protein</fullName>
    </submittedName>
</protein>